<evidence type="ECO:0000259" key="10">
    <source>
        <dbReference type="Pfam" id="PF23231"/>
    </source>
</evidence>
<dbReference type="SUPFAM" id="SSF48452">
    <property type="entry name" value="TPR-like"/>
    <property type="match status" value="2"/>
</dbReference>
<evidence type="ECO:0000256" key="2">
    <source>
        <dbReference type="ARBA" id="ARBA00008644"/>
    </source>
</evidence>
<dbReference type="GO" id="GO:0000974">
    <property type="term" value="C:Prp19 complex"/>
    <property type="evidence" value="ECO:0007669"/>
    <property type="project" value="TreeGrafter"/>
</dbReference>
<dbReference type="AlphaFoldDB" id="A0A4C2E2A2"/>
<name>A0A4C2E2A2_9SACH</name>
<evidence type="ECO:0000256" key="1">
    <source>
        <dbReference type="ARBA" id="ARBA00004123"/>
    </source>
</evidence>
<evidence type="ECO:0000313" key="12">
    <source>
        <dbReference type="EMBL" id="GCE97863.1"/>
    </source>
</evidence>
<feature type="domain" description="Pre-mRNA-splicing factor Syf1-like N-terminal HAT-repeats" evidence="11">
    <location>
        <begin position="12"/>
        <end position="148"/>
    </location>
</feature>
<dbReference type="InterPro" id="IPR045075">
    <property type="entry name" value="Syf1-like"/>
</dbReference>
<dbReference type="Pfam" id="PF23220">
    <property type="entry name" value="HAT_Syf1_M"/>
    <property type="match status" value="1"/>
</dbReference>
<dbReference type="GO" id="GO:0000349">
    <property type="term" value="P:generation of catalytic spliceosome for first transesterification step"/>
    <property type="evidence" value="ECO:0007669"/>
    <property type="project" value="TreeGrafter"/>
</dbReference>
<dbReference type="GO" id="GO:0071014">
    <property type="term" value="C:post-mRNA release spliceosomal complex"/>
    <property type="evidence" value="ECO:0007669"/>
    <property type="project" value="TreeGrafter"/>
</dbReference>
<protein>
    <recommendedName>
        <fullName evidence="8">Pre-mRNA-splicing factor SYF1</fullName>
    </recommendedName>
</protein>
<sequence>MDCINQYIIDEEDIAFEYELQRTPLSITTWRRYLENWESQRRPISHLVWLYERFCRQFADKEDTWCDYLRWIIDKHQLNSLTIYQKFIHILEGFSTGCEKFCILMMEFATSEYQLEMIRHILDISLRKLEVGSHWKMWEIVFKFLEEKILPLTELSDSQDEYQDEQEQMETLIHKSLFNREEEQDTPDLWSSHILQRYIKIAPNWNLQNSLQKLASTKNYKAVHALYQRYLSHGSELVATLEIPFSLQVNYLISLDYLQMDKKYASFLQQLQTVFPGHSTEFTIMWAKHEIKRSHFHRVTEILENAMKSTLDFKSFTTIYEFESSFEKLYLENVIEELKANPCLQKDAREKFELSAHLSHLQRLVETHSLRLNDLKLRQNPNSVETWKHRVTLFETFKDKCNVYAEAILSIDPTKVFVPGSLATIWCEYAASYWNAQIFDTAREVWDRALRVPFPHLEDLETIWVSWTEHEIYETGIEKGLQILKTALQVPNSPEEVLENYKRNKKKIPTQAIVFTSLKLWSFYLDLQEASTADQIDLVEKTSLTYETMIHLKVATPMHFIQYAHFLQEHTNDKIKSFQIYERALSLFPREVQYEIWNIYLREAINAIKILSTESIRDLFDQALESLISSEIDCRSIFILYSDFEEKNGLAKRSVDILLTGCRTRIQDSNMWEMCVSKAHRLLGNEASRPYYEECLQRISNSKVAPQARAFAEIETHLGELDRAREILKYGAQFFHPSKNVELWEFWEELELQNGDKESYKAMLKLKRKLEGELSVNTELESQKEGNVQFISASQKKAPLNPEEIDLNI</sequence>
<evidence type="ECO:0000256" key="7">
    <source>
        <dbReference type="ARBA" id="ARBA00023242"/>
    </source>
</evidence>
<evidence type="ECO:0000256" key="8">
    <source>
        <dbReference type="ARBA" id="ARBA00039472"/>
    </source>
</evidence>
<dbReference type="InterPro" id="IPR056350">
    <property type="entry name" value="HAT_Syf1_central"/>
</dbReference>
<dbReference type="Pfam" id="PF23233">
    <property type="entry name" value="HAT_Syf1_CNRKL1_N"/>
    <property type="match status" value="1"/>
</dbReference>
<keyword evidence="3" id="KW-0507">mRNA processing</keyword>
<dbReference type="InterPro" id="IPR011990">
    <property type="entry name" value="TPR-like_helical_dom_sf"/>
</dbReference>
<dbReference type="Proteomes" id="UP000301737">
    <property type="component" value="Unassembled WGS sequence"/>
</dbReference>
<dbReference type="InterPro" id="IPR003107">
    <property type="entry name" value="HAT"/>
</dbReference>
<comment type="caution">
    <text evidence="12">The sequence shown here is derived from an EMBL/GenBank/DDBJ whole genome shotgun (WGS) entry which is preliminary data.</text>
</comment>
<proteinExistence type="inferred from homology"/>
<dbReference type="SMART" id="SM00386">
    <property type="entry name" value="HAT"/>
    <property type="match status" value="6"/>
</dbReference>
<comment type="subcellular location">
    <subcellularLocation>
        <location evidence="1">Nucleus</location>
    </subcellularLocation>
</comment>
<evidence type="ECO:0000256" key="5">
    <source>
        <dbReference type="ARBA" id="ARBA00022737"/>
    </source>
</evidence>
<dbReference type="PANTHER" id="PTHR11246:SF5">
    <property type="entry name" value="PRE-MRNA-SPLICING FACTOR SYF1"/>
    <property type="match status" value="1"/>
</dbReference>
<evidence type="ECO:0000256" key="6">
    <source>
        <dbReference type="ARBA" id="ARBA00023187"/>
    </source>
</evidence>
<keyword evidence="13" id="KW-1185">Reference proteome</keyword>
<dbReference type="InterPro" id="IPR055433">
    <property type="entry name" value="HAT_Syf1-like_N"/>
</dbReference>
<dbReference type="Pfam" id="PF23231">
    <property type="entry name" value="HAT_Syf1_CNRKL1_C"/>
    <property type="match status" value="1"/>
</dbReference>
<accession>A0A4C2E2A2</accession>
<keyword evidence="5" id="KW-0677">Repeat</keyword>
<feature type="domain" description="Pre-mRNA-splicing factor SYF1 central HAT repeats" evidence="9">
    <location>
        <begin position="281"/>
        <end position="411"/>
    </location>
</feature>
<dbReference type="PANTHER" id="PTHR11246">
    <property type="entry name" value="PRE-MRNA SPLICING FACTOR"/>
    <property type="match status" value="1"/>
</dbReference>
<dbReference type="OrthoDB" id="10067343at2759"/>
<dbReference type="InterPro" id="IPR055430">
    <property type="entry name" value="HAT_Syf1_CNRKL1_C"/>
</dbReference>
<evidence type="ECO:0000256" key="3">
    <source>
        <dbReference type="ARBA" id="ARBA00022664"/>
    </source>
</evidence>
<dbReference type="EMBL" id="BIMX01000003">
    <property type="protein sequence ID" value="GCE97863.1"/>
    <property type="molecule type" value="Genomic_DNA"/>
</dbReference>
<evidence type="ECO:0000313" key="13">
    <source>
        <dbReference type="Proteomes" id="UP000301737"/>
    </source>
</evidence>
<organism evidence="12 13">
    <name type="scientific">Zygosaccharomyces mellis</name>
    <dbReference type="NCBI Taxonomy" id="42258"/>
    <lineage>
        <taxon>Eukaryota</taxon>
        <taxon>Fungi</taxon>
        <taxon>Dikarya</taxon>
        <taxon>Ascomycota</taxon>
        <taxon>Saccharomycotina</taxon>
        <taxon>Saccharomycetes</taxon>
        <taxon>Saccharomycetales</taxon>
        <taxon>Saccharomycetaceae</taxon>
        <taxon>Zygosaccharomyces</taxon>
    </lineage>
</organism>
<feature type="domain" description="Pre-mRNA-splicing factor Syf1/CRNKL1-like C-terminal HAT-repeats" evidence="10">
    <location>
        <begin position="420"/>
        <end position="783"/>
    </location>
</feature>
<gene>
    <name evidence="12" type="primary">SYF1</name>
    <name evidence="12" type="ORF">ZYGM_003114</name>
</gene>
<comment type="similarity">
    <text evidence="2">Belongs to the crooked-neck family.</text>
</comment>
<keyword evidence="6" id="KW-0508">mRNA splicing</keyword>
<dbReference type="GO" id="GO:0071007">
    <property type="term" value="C:U2-type catalytic step 2 spliceosome"/>
    <property type="evidence" value="ECO:0007669"/>
    <property type="project" value="TreeGrafter"/>
</dbReference>
<keyword evidence="7" id="KW-0539">Nucleus</keyword>
<dbReference type="Gene3D" id="1.25.40.10">
    <property type="entry name" value="Tetratricopeptide repeat domain"/>
    <property type="match status" value="3"/>
</dbReference>
<evidence type="ECO:0000259" key="9">
    <source>
        <dbReference type="Pfam" id="PF23220"/>
    </source>
</evidence>
<reference evidence="12 13" key="1">
    <citation type="submission" date="2019-01" db="EMBL/GenBank/DDBJ databases">
        <title>Draft Genome Sequencing of Zygosaccharomyces mellis Ca-7.</title>
        <authorList>
            <person name="Shiwa Y."/>
            <person name="Kanesaki Y."/>
            <person name="Ishige T."/>
            <person name="Mura K."/>
            <person name="Hori T."/>
            <person name="Tamura T."/>
        </authorList>
    </citation>
    <scope>NUCLEOTIDE SEQUENCE [LARGE SCALE GENOMIC DNA]</scope>
    <source>
        <strain evidence="12 13">Ca-7</strain>
    </source>
</reference>
<keyword evidence="4" id="KW-0747">Spliceosome</keyword>
<evidence type="ECO:0000256" key="4">
    <source>
        <dbReference type="ARBA" id="ARBA00022728"/>
    </source>
</evidence>
<evidence type="ECO:0000259" key="11">
    <source>
        <dbReference type="Pfam" id="PF23233"/>
    </source>
</evidence>